<dbReference type="EMBL" id="KV417622">
    <property type="protein sequence ID" value="KZP14096.1"/>
    <property type="molecule type" value="Genomic_DNA"/>
</dbReference>
<reference evidence="1 2" key="1">
    <citation type="journal article" date="2016" name="Mol. Biol. Evol.">
        <title>Comparative Genomics of Early-Diverging Mushroom-Forming Fungi Provides Insights into the Origins of Lignocellulose Decay Capabilities.</title>
        <authorList>
            <person name="Nagy L.G."/>
            <person name="Riley R."/>
            <person name="Tritt A."/>
            <person name="Adam C."/>
            <person name="Daum C."/>
            <person name="Floudas D."/>
            <person name="Sun H."/>
            <person name="Yadav J.S."/>
            <person name="Pangilinan J."/>
            <person name="Larsson K.H."/>
            <person name="Matsuura K."/>
            <person name="Barry K."/>
            <person name="Labutti K."/>
            <person name="Kuo R."/>
            <person name="Ohm R.A."/>
            <person name="Bhattacharya S.S."/>
            <person name="Shirouzu T."/>
            <person name="Yoshinaga Y."/>
            <person name="Martin F.M."/>
            <person name="Grigoriev I.V."/>
            <person name="Hibbett D.S."/>
        </authorList>
    </citation>
    <scope>NUCLEOTIDE SEQUENCE [LARGE SCALE GENOMIC DNA]</scope>
    <source>
        <strain evidence="1 2">CBS 109695</strain>
    </source>
</reference>
<feature type="non-terminal residue" evidence="1">
    <location>
        <position position="1"/>
    </location>
</feature>
<protein>
    <submittedName>
        <fullName evidence="1">Uncharacterized protein</fullName>
    </submittedName>
</protein>
<dbReference type="Proteomes" id="UP000076532">
    <property type="component" value="Unassembled WGS sequence"/>
</dbReference>
<proteinExistence type="predicted"/>
<organism evidence="1 2">
    <name type="scientific">Athelia psychrophila</name>
    <dbReference type="NCBI Taxonomy" id="1759441"/>
    <lineage>
        <taxon>Eukaryota</taxon>
        <taxon>Fungi</taxon>
        <taxon>Dikarya</taxon>
        <taxon>Basidiomycota</taxon>
        <taxon>Agaricomycotina</taxon>
        <taxon>Agaricomycetes</taxon>
        <taxon>Agaricomycetidae</taxon>
        <taxon>Atheliales</taxon>
        <taxon>Atheliaceae</taxon>
        <taxon>Athelia</taxon>
    </lineage>
</organism>
<sequence>HFGVVQAGYREVLKTLPSPDDIPAAVQPMHTDGLLLRHLPRAARARHYQESTTL</sequence>
<dbReference type="AlphaFoldDB" id="A0A166CXF3"/>
<evidence type="ECO:0000313" key="2">
    <source>
        <dbReference type="Proteomes" id="UP000076532"/>
    </source>
</evidence>
<evidence type="ECO:0000313" key="1">
    <source>
        <dbReference type="EMBL" id="KZP14096.1"/>
    </source>
</evidence>
<gene>
    <name evidence="1" type="ORF">FIBSPDRAFT_868605</name>
</gene>
<name>A0A166CXF3_9AGAM</name>
<accession>A0A166CXF3</accession>
<keyword evidence="2" id="KW-1185">Reference proteome</keyword>